<keyword evidence="5 6" id="KW-0472">Membrane</keyword>
<feature type="transmembrane region" description="Helical" evidence="6">
    <location>
        <begin position="425"/>
        <end position="445"/>
    </location>
</feature>
<dbReference type="GO" id="GO:0005524">
    <property type="term" value="F:ATP binding"/>
    <property type="evidence" value="ECO:0007669"/>
    <property type="project" value="InterPro"/>
</dbReference>
<evidence type="ECO:0000256" key="6">
    <source>
        <dbReference type="SAM" id="Phobius"/>
    </source>
</evidence>
<feature type="domain" description="ABC transporter" evidence="7">
    <location>
        <begin position="472"/>
        <end position="675"/>
    </location>
</feature>
<feature type="transmembrane region" description="Helical" evidence="6">
    <location>
        <begin position="110"/>
        <end position="130"/>
    </location>
</feature>
<dbReference type="Gene3D" id="3.40.50.300">
    <property type="entry name" value="P-loop containing nucleotide triphosphate hydrolases"/>
    <property type="match status" value="1"/>
</dbReference>
<keyword evidence="4 6" id="KW-1133">Transmembrane helix</keyword>
<keyword evidence="2" id="KW-0813">Transport</keyword>
<keyword evidence="3 6" id="KW-0812">Transmembrane</keyword>
<evidence type="ECO:0000256" key="1">
    <source>
        <dbReference type="ARBA" id="ARBA00004141"/>
    </source>
</evidence>
<feature type="transmembrane region" description="Helical" evidence="6">
    <location>
        <begin position="217"/>
        <end position="241"/>
    </location>
</feature>
<dbReference type="AlphaFoldDB" id="A0A0A2VZ02"/>
<dbReference type="InterPro" id="IPR017871">
    <property type="entry name" value="ABC_transporter-like_CS"/>
</dbReference>
<dbReference type="GO" id="GO:0016887">
    <property type="term" value="F:ATP hydrolysis activity"/>
    <property type="evidence" value="ECO:0007669"/>
    <property type="project" value="InterPro"/>
</dbReference>
<evidence type="ECO:0000256" key="2">
    <source>
        <dbReference type="ARBA" id="ARBA00022448"/>
    </source>
</evidence>
<dbReference type="CDD" id="cd06261">
    <property type="entry name" value="TM_PBP2"/>
    <property type="match status" value="1"/>
</dbReference>
<dbReference type="PANTHER" id="PTHR42781">
    <property type="entry name" value="SPERMIDINE/PUTRESCINE IMPORT ATP-BINDING PROTEIN POTA"/>
    <property type="match status" value="1"/>
</dbReference>
<dbReference type="InterPro" id="IPR003439">
    <property type="entry name" value="ABC_transporter-like_ATP-bd"/>
</dbReference>
<dbReference type="InterPro" id="IPR035906">
    <property type="entry name" value="MetI-like_sf"/>
</dbReference>
<proteinExistence type="predicted"/>
<evidence type="ECO:0000256" key="3">
    <source>
        <dbReference type="ARBA" id="ARBA00022692"/>
    </source>
</evidence>
<dbReference type="InterPro" id="IPR050093">
    <property type="entry name" value="ABC_SmlMolc_Importer"/>
</dbReference>
<sequence>MPVLPGLALMVPPLVKGDAWLALWQDPQWPEALIATLVSTALSVGGALLLTLVILCGLFPGERWQRYLQRLPLLLALPHVALASGFFFLFSDSGWLARLLHLSLPPDNYGVALGMMLALKEAWFLLWFSAAQLQNDRLSRQITLAGTLGYGEWQSRLLVLVPQLLPRLGWALVVVTAYSLSAVDAALILGPANPPTLAVLAWQWLTDSDIPRQNMGLAVSCVLLLLLGGFVIFGRLVWALFQPFTTQFSGKRYPLSITFVGAGVGRLLSLFALATSLILALWSFAEGWFYPARFPESLTLSGWRQAELAPLWTSFVAGLISAFLALIVTVLWLKGCSRRYDRWLYLPLLLPALPLAAGQYQLLLRLNQAGTWAALIWSHLLWVVPYTLLILAPAWQRIDSRQVLTARTFGWSPGKILCRIQAPQLVRPLLAALAVGFSVSIAQYLPTLYAGAGRFASVTTEAVALSSGGDPQHVRNCALLRDGEPLLMDISFDVAAGEVVTLMGPSGAGKSTFLHWMIGDLPPEFSAHGTLQLNQRSLTSLPVEQRRIGILFQDALLFPHLNVGQNLLMAMPASVVGRSRRQRLITEALESAGLANCAHRDPATLSGGERARVSVLRAVLAEPEALLLDEPFSRLDLPLREGFREFVWQKAKMLRLPVVLVTHDEQDIPPGGQVIRL</sequence>
<evidence type="ECO:0000259" key="7">
    <source>
        <dbReference type="PROSITE" id="PS50893"/>
    </source>
</evidence>
<dbReference type="InterPro" id="IPR000515">
    <property type="entry name" value="MetI-like"/>
</dbReference>
<comment type="subcellular location">
    <subcellularLocation>
        <location evidence="1">Membrane</location>
        <topology evidence="1">Multi-pass membrane protein</topology>
    </subcellularLocation>
</comment>
<feature type="transmembrane region" description="Helical" evidence="6">
    <location>
        <begin position="253"/>
        <end position="285"/>
    </location>
</feature>
<gene>
    <name evidence="8" type="ORF">BBAD15_g1150</name>
</gene>
<evidence type="ECO:0000313" key="8">
    <source>
        <dbReference type="EMBL" id="KGQ13111.1"/>
    </source>
</evidence>
<dbReference type="Gene3D" id="1.10.3720.10">
    <property type="entry name" value="MetI-like"/>
    <property type="match status" value="2"/>
</dbReference>
<evidence type="ECO:0000256" key="5">
    <source>
        <dbReference type="ARBA" id="ARBA00023136"/>
    </source>
</evidence>
<dbReference type="STRING" id="1245745.A0A0A2VZ02"/>
<comment type="caution">
    <text evidence="8">The sequence shown here is derived from an EMBL/GenBank/DDBJ whole genome shotgun (WGS) entry which is preliminary data.</text>
</comment>
<protein>
    <submittedName>
        <fullName evidence="8">Inner membrane ABC transporter permease protein ynj C</fullName>
    </submittedName>
</protein>
<dbReference type="SUPFAM" id="SSF161098">
    <property type="entry name" value="MetI-like"/>
    <property type="match status" value="2"/>
</dbReference>
<dbReference type="PROSITE" id="PS50893">
    <property type="entry name" value="ABC_TRANSPORTER_2"/>
    <property type="match status" value="1"/>
</dbReference>
<dbReference type="SUPFAM" id="SSF52540">
    <property type="entry name" value="P-loop containing nucleoside triphosphate hydrolases"/>
    <property type="match status" value="1"/>
</dbReference>
<evidence type="ECO:0000313" key="9">
    <source>
        <dbReference type="Proteomes" id="UP000030106"/>
    </source>
</evidence>
<accession>A0A0A2VZ02</accession>
<dbReference type="PROSITE" id="PS00211">
    <property type="entry name" value="ABC_TRANSPORTER_1"/>
    <property type="match status" value="1"/>
</dbReference>
<feature type="transmembrane region" description="Helical" evidence="6">
    <location>
        <begin position="311"/>
        <end position="332"/>
    </location>
</feature>
<feature type="transmembrane region" description="Helical" evidence="6">
    <location>
        <begin position="33"/>
        <end position="59"/>
    </location>
</feature>
<dbReference type="PANTHER" id="PTHR42781:SF4">
    <property type="entry name" value="SPERMIDINE_PUTRESCINE IMPORT ATP-BINDING PROTEIN POTA"/>
    <property type="match status" value="1"/>
</dbReference>
<reference evidence="8 9" key="1">
    <citation type="submission" date="2012-10" db="EMBL/GenBank/DDBJ databases">
        <title>Genome sequencing and analysis of entomopathogenic fungi Beauveria bassiana D1-5.</title>
        <authorList>
            <person name="Li Q."/>
            <person name="Wang L."/>
            <person name="Zhang Z."/>
            <person name="Wang Q."/>
            <person name="Ren J."/>
            <person name="Wang M."/>
            <person name="Xu W."/>
            <person name="Wang J."/>
            <person name="Lu Y."/>
            <person name="Du Q."/>
            <person name="Sun Z."/>
        </authorList>
    </citation>
    <scope>NUCLEOTIDE SEQUENCE [LARGE SCALE GENOMIC DNA]</scope>
    <source>
        <strain evidence="8 9">D1-5</strain>
    </source>
</reference>
<evidence type="ECO:0000256" key="4">
    <source>
        <dbReference type="ARBA" id="ARBA00022989"/>
    </source>
</evidence>
<organism evidence="8 9">
    <name type="scientific">Beauveria bassiana D1-5</name>
    <dbReference type="NCBI Taxonomy" id="1245745"/>
    <lineage>
        <taxon>Eukaryota</taxon>
        <taxon>Fungi</taxon>
        <taxon>Dikarya</taxon>
        <taxon>Ascomycota</taxon>
        <taxon>Pezizomycotina</taxon>
        <taxon>Sordariomycetes</taxon>
        <taxon>Hypocreomycetidae</taxon>
        <taxon>Hypocreales</taxon>
        <taxon>Cordycipitaceae</taxon>
        <taxon>Beauveria</taxon>
    </lineage>
</organism>
<name>A0A0A2VZ02_BEABA</name>
<dbReference type="InterPro" id="IPR027417">
    <property type="entry name" value="P-loop_NTPase"/>
</dbReference>
<dbReference type="HOGENOM" id="CLU_026097_1_0_1"/>
<dbReference type="Pfam" id="PF00005">
    <property type="entry name" value="ABC_tran"/>
    <property type="match status" value="1"/>
</dbReference>
<feature type="transmembrane region" description="Helical" evidence="6">
    <location>
        <begin position="168"/>
        <end position="189"/>
    </location>
</feature>
<dbReference type="GO" id="GO:0055085">
    <property type="term" value="P:transmembrane transport"/>
    <property type="evidence" value="ECO:0007669"/>
    <property type="project" value="InterPro"/>
</dbReference>
<feature type="transmembrane region" description="Helical" evidence="6">
    <location>
        <begin position="369"/>
        <end position="392"/>
    </location>
</feature>
<dbReference type="EMBL" id="ANFO01000058">
    <property type="protein sequence ID" value="KGQ13111.1"/>
    <property type="molecule type" value="Genomic_DNA"/>
</dbReference>
<dbReference type="GO" id="GO:0016020">
    <property type="term" value="C:membrane"/>
    <property type="evidence" value="ECO:0007669"/>
    <property type="project" value="UniProtKB-SubCell"/>
</dbReference>
<dbReference type="Proteomes" id="UP000030106">
    <property type="component" value="Unassembled WGS sequence"/>
</dbReference>
<feature type="transmembrane region" description="Helical" evidence="6">
    <location>
        <begin position="71"/>
        <end position="90"/>
    </location>
</feature>
<feature type="transmembrane region" description="Helical" evidence="6">
    <location>
        <begin position="344"/>
        <end position="363"/>
    </location>
</feature>